<dbReference type="KEGG" id="csj:CSK29544_00825"/>
<dbReference type="Pfam" id="PF05973">
    <property type="entry name" value="Gp49"/>
    <property type="match status" value="1"/>
</dbReference>
<gene>
    <name evidence="1" type="ORF">HRR37_06335</name>
</gene>
<comment type="caution">
    <text evidence="1">The sequence shown here is derived from an EMBL/GenBank/DDBJ whole genome shotgun (WGS) entry which is preliminary data.</text>
</comment>
<dbReference type="Proteomes" id="UP000548673">
    <property type="component" value="Unassembled WGS sequence"/>
</dbReference>
<reference evidence="1 2" key="1">
    <citation type="submission" date="2020-05" db="EMBL/GenBank/DDBJ databases">
        <title>The draft genome of Cronobacter sakazakii strain 145005.</title>
        <authorList>
            <person name="Yang J."/>
            <person name="Liu L."/>
            <person name="Feng Y."/>
            <person name="Zong Z."/>
        </authorList>
    </citation>
    <scope>NUCLEOTIDE SEQUENCE [LARGE SCALE GENOMIC DNA]</scope>
    <source>
        <strain evidence="1 2">145005</strain>
    </source>
</reference>
<evidence type="ECO:0000313" key="1">
    <source>
        <dbReference type="EMBL" id="NYV42017.1"/>
    </source>
</evidence>
<evidence type="ECO:0000313" key="2">
    <source>
        <dbReference type="Proteomes" id="UP000548673"/>
    </source>
</evidence>
<dbReference type="AlphaFoldDB" id="A0A7V7RGE3"/>
<dbReference type="EMBL" id="JABTXY010000023">
    <property type="protein sequence ID" value="NYV42017.1"/>
    <property type="molecule type" value="Genomic_DNA"/>
</dbReference>
<sequence>MFELIFHPGAAEELYALDPVMQAKVLRGLEKLEREGFRMRYPDSRALSGGLYELRVGGKDIARTFFAYAAGQRIFILRTFIKKTQKTPLREFEIALKRLEELSHDG</sequence>
<dbReference type="SUPFAM" id="SSF143011">
    <property type="entry name" value="RelE-like"/>
    <property type="match status" value="1"/>
</dbReference>
<accession>A0A7V7RGE3</accession>
<dbReference type="InterPro" id="IPR035093">
    <property type="entry name" value="RelE/ParE_toxin_dom_sf"/>
</dbReference>
<organism evidence="1 2">
    <name type="scientific">Cronobacter sakazakii</name>
    <name type="common">Enterobacter sakazakii</name>
    <dbReference type="NCBI Taxonomy" id="28141"/>
    <lineage>
        <taxon>Bacteria</taxon>
        <taxon>Pseudomonadati</taxon>
        <taxon>Pseudomonadota</taxon>
        <taxon>Gammaproteobacteria</taxon>
        <taxon>Enterobacterales</taxon>
        <taxon>Enterobacteriaceae</taxon>
        <taxon>Cronobacter</taxon>
    </lineage>
</organism>
<dbReference type="RefSeq" id="WP_007892461.1">
    <property type="nucleotide sequence ID" value="NZ_CP011047.1"/>
</dbReference>
<protein>
    <submittedName>
        <fullName evidence="1">Type II toxin-antitoxin system RelE/ParE family toxin</fullName>
    </submittedName>
</protein>
<dbReference type="GeneID" id="56732486"/>
<dbReference type="InterPro" id="IPR009241">
    <property type="entry name" value="HigB-like"/>
</dbReference>
<proteinExistence type="predicted"/>
<name>A0A7V7RGE3_CROSK</name>